<dbReference type="PANTHER" id="PTHR36448:SF2">
    <property type="entry name" value="CUPIN TYPE-1 DOMAIN-CONTAINING PROTEIN"/>
    <property type="match status" value="1"/>
</dbReference>
<comment type="caution">
    <text evidence="1">The sequence shown here is derived from an EMBL/GenBank/DDBJ whole genome shotgun (WGS) entry which is preliminary data.</text>
</comment>
<reference evidence="1" key="1">
    <citation type="journal article" date="2021" name="Nat. Commun.">
        <title>Genetic determinants of endophytism in the Arabidopsis root mycobiome.</title>
        <authorList>
            <person name="Mesny F."/>
            <person name="Miyauchi S."/>
            <person name="Thiergart T."/>
            <person name="Pickel B."/>
            <person name="Atanasova L."/>
            <person name="Karlsson M."/>
            <person name="Huettel B."/>
            <person name="Barry K.W."/>
            <person name="Haridas S."/>
            <person name="Chen C."/>
            <person name="Bauer D."/>
            <person name="Andreopoulos W."/>
            <person name="Pangilinan J."/>
            <person name="LaButti K."/>
            <person name="Riley R."/>
            <person name="Lipzen A."/>
            <person name="Clum A."/>
            <person name="Drula E."/>
            <person name="Henrissat B."/>
            <person name="Kohler A."/>
            <person name="Grigoriev I.V."/>
            <person name="Martin F.M."/>
            <person name="Hacquard S."/>
        </authorList>
    </citation>
    <scope>NUCLEOTIDE SEQUENCE</scope>
    <source>
        <strain evidence="1">MPI-SDFR-AT-0117</strain>
    </source>
</reference>
<evidence type="ECO:0008006" key="3">
    <source>
        <dbReference type="Google" id="ProtNLM"/>
    </source>
</evidence>
<sequence>MPWEPETYHLKPNTHAPNSDLPVLVYRQCLPLPPTEEKVEAFFTAHAWERRGVWGHIWQRHFHPNSHGMLPTSLSRSKSVLIALVVECYGVLNGESRLLVGCGHNDTTDGGAKIEVMAGDVIVLPAGTGHCNLESTKDYRYMGVYPEKCPQWRNELGKLEIDHEALRQEINGVDMPLQDPVNGAEGPLMKLWTKPAMTA</sequence>
<dbReference type="Proteomes" id="UP000770015">
    <property type="component" value="Unassembled WGS sequence"/>
</dbReference>
<dbReference type="PANTHER" id="PTHR36448">
    <property type="entry name" value="BLR7373 PROTEIN"/>
    <property type="match status" value="1"/>
</dbReference>
<protein>
    <recommendedName>
        <fullName evidence="3">Cupin type-1 domain-containing protein</fullName>
    </recommendedName>
</protein>
<dbReference type="EMBL" id="JAGSXJ010000020">
    <property type="protein sequence ID" value="KAH6679994.1"/>
    <property type="molecule type" value="Genomic_DNA"/>
</dbReference>
<evidence type="ECO:0000313" key="2">
    <source>
        <dbReference type="Proteomes" id="UP000770015"/>
    </source>
</evidence>
<dbReference type="OrthoDB" id="2446447at2759"/>
<dbReference type="CDD" id="cd02219">
    <property type="entry name" value="cupin_YjlB-like"/>
    <property type="match status" value="1"/>
</dbReference>
<dbReference type="AlphaFoldDB" id="A0A9P9A7U7"/>
<evidence type="ECO:0000313" key="1">
    <source>
        <dbReference type="EMBL" id="KAH6679994.1"/>
    </source>
</evidence>
<dbReference type="Gene3D" id="2.60.120.10">
    <property type="entry name" value="Jelly Rolls"/>
    <property type="match status" value="1"/>
</dbReference>
<keyword evidence="2" id="KW-1185">Reference proteome</keyword>
<dbReference type="InterPro" id="IPR011051">
    <property type="entry name" value="RmlC_Cupin_sf"/>
</dbReference>
<accession>A0A9P9A7U7</accession>
<gene>
    <name evidence="1" type="ORF">F5X68DRAFT_244978</name>
</gene>
<proteinExistence type="predicted"/>
<name>A0A9P9A7U7_9PEZI</name>
<dbReference type="InterPro" id="IPR047121">
    <property type="entry name" value="YjiB-like"/>
</dbReference>
<organism evidence="1 2">
    <name type="scientific">Plectosphaerella plurivora</name>
    <dbReference type="NCBI Taxonomy" id="936078"/>
    <lineage>
        <taxon>Eukaryota</taxon>
        <taxon>Fungi</taxon>
        <taxon>Dikarya</taxon>
        <taxon>Ascomycota</taxon>
        <taxon>Pezizomycotina</taxon>
        <taxon>Sordariomycetes</taxon>
        <taxon>Hypocreomycetidae</taxon>
        <taxon>Glomerellales</taxon>
        <taxon>Plectosphaerellaceae</taxon>
        <taxon>Plectosphaerella</taxon>
    </lineage>
</organism>
<dbReference type="SUPFAM" id="SSF51182">
    <property type="entry name" value="RmlC-like cupins"/>
    <property type="match status" value="1"/>
</dbReference>
<dbReference type="InterPro" id="IPR014710">
    <property type="entry name" value="RmlC-like_jellyroll"/>
</dbReference>